<dbReference type="SUPFAM" id="SSF82282">
    <property type="entry name" value="Homocysteine S-methyltransferase"/>
    <property type="match status" value="1"/>
</dbReference>
<keyword evidence="9 21" id="KW-0028">Amino-acid biosynthesis</keyword>
<feature type="binding site" evidence="23">
    <location>
        <begin position="767"/>
        <end position="771"/>
    </location>
    <ligand>
        <name>methylcob(III)alamin</name>
        <dbReference type="ChEBI" id="CHEBI:28115"/>
    </ligand>
</feature>
<feature type="domain" description="AdoMet activation" evidence="27">
    <location>
        <begin position="907"/>
        <end position="1241"/>
    </location>
</feature>
<dbReference type="Proteomes" id="UP000279384">
    <property type="component" value="Unassembled WGS sequence"/>
</dbReference>
<dbReference type="FunFam" id="1.10.1240.10:FF:000001">
    <property type="entry name" value="Methionine synthase"/>
    <property type="match status" value="1"/>
</dbReference>
<name>A0A495BGP4_VOGIN</name>
<evidence type="ECO:0000256" key="20">
    <source>
        <dbReference type="NCBIfam" id="TIGR02082"/>
    </source>
</evidence>
<evidence type="ECO:0000256" key="17">
    <source>
        <dbReference type="ARBA" id="ARBA00023285"/>
    </source>
</evidence>
<dbReference type="EMBL" id="RBID01000013">
    <property type="protein sequence ID" value="RKQ60257.1"/>
    <property type="molecule type" value="Genomic_DNA"/>
</dbReference>
<dbReference type="InterPro" id="IPR033706">
    <property type="entry name" value="Met_synthase_B12-bd"/>
</dbReference>
<dbReference type="PROSITE" id="PS51337">
    <property type="entry name" value="B12_BINDING_NTER"/>
    <property type="match status" value="1"/>
</dbReference>
<keyword evidence="16 21" id="KW-0486">Methionine biosynthesis</keyword>
<dbReference type="InterPro" id="IPR003759">
    <property type="entry name" value="Cbl-bd_cap"/>
</dbReference>
<dbReference type="PANTHER" id="PTHR45833">
    <property type="entry name" value="METHIONINE SYNTHASE"/>
    <property type="match status" value="1"/>
</dbReference>
<dbReference type="Pfam" id="PF00809">
    <property type="entry name" value="Pterin_bind"/>
    <property type="match status" value="1"/>
</dbReference>
<feature type="domain" description="Pterin-binding" evidence="26">
    <location>
        <begin position="361"/>
        <end position="622"/>
    </location>
</feature>
<dbReference type="PROSITE" id="PS50974">
    <property type="entry name" value="ADOMET_ACTIVATION"/>
    <property type="match status" value="1"/>
</dbReference>
<dbReference type="GO" id="GO:0008270">
    <property type="term" value="F:zinc ion binding"/>
    <property type="evidence" value="ECO:0007669"/>
    <property type="project" value="UniProtKB-UniRule"/>
</dbReference>
<dbReference type="RefSeq" id="WP_120810345.1">
    <property type="nucleotide sequence ID" value="NZ_RBID01000013.1"/>
</dbReference>
<evidence type="ECO:0000259" key="26">
    <source>
        <dbReference type="PROSITE" id="PS50972"/>
    </source>
</evidence>
<dbReference type="NCBIfam" id="NF007024">
    <property type="entry name" value="PRK09490.1"/>
    <property type="match status" value="1"/>
</dbReference>
<feature type="binding site" evidence="23">
    <location>
        <position position="957"/>
    </location>
    <ligand>
        <name>S-adenosyl-L-methionine</name>
        <dbReference type="ChEBI" id="CHEBI:59789"/>
    </ligand>
</feature>
<dbReference type="InterPro" id="IPR006158">
    <property type="entry name" value="Cobalamin-bd"/>
</dbReference>
<dbReference type="InterPro" id="IPR011822">
    <property type="entry name" value="MetH"/>
</dbReference>
<dbReference type="GO" id="GO:0008705">
    <property type="term" value="F:methionine synthase activity"/>
    <property type="evidence" value="ECO:0007669"/>
    <property type="project" value="UniProtKB-UniRule"/>
</dbReference>
<evidence type="ECO:0000259" key="27">
    <source>
        <dbReference type="PROSITE" id="PS50974"/>
    </source>
</evidence>
<dbReference type="InterPro" id="IPR037010">
    <property type="entry name" value="VitB12-dep_Met_synth_activ_sf"/>
</dbReference>
<keyword evidence="12 21" id="KW-0949">S-adenosyl-L-methionine</keyword>
<dbReference type="InterPro" id="IPR036589">
    <property type="entry name" value="HCY_dom_sf"/>
</dbReference>
<evidence type="ECO:0000256" key="2">
    <source>
        <dbReference type="ARBA" id="ARBA00001947"/>
    </source>
</evidence>
<comment type="similarity">
    <text evidence="5">Belongs to the vitamin-B12 dependent methionine synthase family.</text>
</comment>
<protein>
    <recommendedName>
        <fullName evidence="7 20">Methionine synthase</fullName>
        <ecNumber evidence="6 20">2.1.1.13</ecNumber>
    </recommendedName>
    <alternativeName>
        <fullName evidence="19 21">5-methyltetrahydrofolate--homocysteine methyltransferase</fullName>
    </alternativeName>
</protein>
<gene>
    <name evidence="30" type="ORF">C8E02_1601</name>
</gene>
<evidence type="ECO:0000256" key="19">
    <source>
        <dbReference type="ARBA" id="ARBA00031040"/>
    </source>
</evidence>
<dbReference type="EC" id="2.1.1.13" evidence="6 20"/>
<evidence type="ECO:0000256" key="23">
    <source>
        <dbReference type="PIRSR" id="PIRSR000381-2"/>
    </source>
</evidence>
<dbReference type="PROSITE" id="PS50972">
    <property type="entry name" value="PTERIN_BINDING"/>
    <property type="match status" value="1"/>
</dbReference>
<evidence type="ECO:0000256" key="1">
    <source>
        <dbReference type="ARBA" id="ARBA00001700"/>
    </source>
</evidence>
<dbReference type="Gene3D" id="3.20.20.330">
    <property type="entry name" value="Homocysteine-binding-like domain"/>
    <property type="match status" value="1"/>
</dbReference>
<comment type="cofactor">
    <cofactor evidence="3 21 22">
        <name>methylcob(III)alamin</name>
        <dbReference type="ChEBI" id="CHEBI:28115"/>
    </cofactor>
</comment>
<dbReference type="InterPro" id="IPR036724">
    <property type="entry name" value="Cobalamin-bd_sf"/>
</dbReference>
<accession>A0A495BGP4</accession>
<feature type="binding site" evidence="23">
    <location>
        <position position="700"/>
    </location>
    <ligand>
        <name>methylcob(III)alamin</name>
        <dbReference type="ChEBI" id="CHEBI:28115"/>
    </ligand>
</feature>
<keyword evidence="10 21" id="KW-0846">Cobalamin</keyword>
<feature type="binding site" evidence="22 24">
    <location>
        <position position="315"/>
    </location>
    <ligand>
        <name>Zn(2+)</name>
        <dbReference type="ChEBI" id="CHEBI:29105"/>
    </ligand>
</feature>
<comment type="pathway">
    <text evidence="4 21">Amino-acid biosynthesis; L-methionine biosynthesis via de novo pathway; L-methionine from L-homocysteine (MetH route): step 1/1.</text>
</comment>
<dbReference type="UniPathway" id="UPA00051">
    <property type="reaction ID" value="UER00081"/>
</dbReference>
<evidence type="ECO:0000256" key="13">
    <source>
        <dbReference type="ARBA" id="ARBA00022723"/>
    </source>
</evidence>
<evidence type="ECO:0000256" key="6">
    <source>
        <dbReference type="ARBA" id="ARBA00012032"/>
    </source>
</evidence>
<dbReference type="Gene3D" id="3.10.196.10">
    <property type="entry name" value="Vitamin B12-dependent methionine synthase, activation domain"/>
    <property type="match status" value="1"/>
</dbReference>
<dbReference type="Pfam" id="PF02310">
    <property type="entry name" value="B12-binding"/>
    <property type="match status" value="1"/>
</dbReference>
<dbReference type="PROSITE" id="PS51332">
    <property type="entry name" value="B12_BINDING"/>
    <property type="match status" value="1"/>
</dbReference>
<dbReference type="GO" id="GO:0050667">
    <property type="term" value="P:homocysteine metabolic process"/>
    <property type="evidence" value="ECO:0007669"/>
    <property type="project" value="TreeGrafter"/>
</dbReference>
<proteinExistence type="inferred from homology"/>
<dbReference type="InterPro" id="IPR050554">
    <property type="entry name" value="Met_Synthase/Corrinoid"/>
</dbReference>
<dbReference type="Pfam" id="PF02965">
    <property type="entry name" value="Met_synt_B12"/>
    <property type="match status" value="1"/>
</dbReference>
<feature type="binding site" evidence="23">
    <location>
        <position position="819"/>
    </location>
    <ligand>
        <name>methylcob(III)alamin</name>
        <dbReference type="ChEBI" id="CHEBI:28115"/>
    </ligand>
</feature>
<dbReference type="SUPFAM" id="SSF47644">
    <property type="entry name" value="Methionine synthase domain"/>
    <property type="match status" value="1"/>
</dbReference>
<dbReference type="InterPro" id="IPR036594">
    <property type="entry name" value="Meth_synthase_dom"/>
</dbReference>
<organism evidence="30 31">
    <name type="scientific">Vogesella indigofera</name>
    <name type="common">Pseudomonas indigofera</name>
    <dbReference type="NCBI Taxonomy" id="45465"/>
    <lineage>
        <taxon>Bacteria</taxon>
        <taxon>Pseudomonadati</taxon>
        <taxon>Pseudomonadota</taxon>
        <taxon>Betaproteobacteria</taxon>
        <taxon>Neisseriales</taxon>
        <taxon>Chromobacteriaceae</taxon>
        <taxon>Vogesella</taxon>
    </lineage>
</organism>
<dbReference type="InterPro" id="IPR011005">
    <property type="entry name" value="Dihydropteroate_synth-like_sf"/>
</dbReference>
<dbReference type="Pfam" id="PF02574">
    <property type="entry name" value="S-methyl_trans"/>
    <property type="match status" value="1"/>
</dbReference>
<evidence type="ECO:0000259" key="25">
    <source>
        <dbReference type="PROSITE" id="PS50970"/>
    </source>
</evidence>
<dbReference type="SMART" id="SM01018">
    <property type="entry name" value="B12-binding_2"/>
    <property type="match status" value="1"/>
</dbReference>
<dbReference type="PROSITE" id="PS50970">
    <property type="entry name" value="HCY"/>
    <property type="match status" value="1"/>
</dbReference>
<feature type="binding site" evidence="23">
    <location>
        <position position="1150"/>
    </location>
    <ligand>
        <name>S-adenosyl-L-methionine</name>
        <dbReference type="ChEBI" id="CHEBI:59789"/>
    </ligand>
</feature>
<dbReference type="GO" id="GO:0046653">
    <property type="term" value="P:tetrahydrofolate metabolic process"/>
    <property type="evidence" value="ECO:0007669"/>
    <property type="project" value="TreeGrafter"/>
</dbReference>
<dbReference type="NCBIfam" id="TIGR02082">
    <property type="entry name" value="metH"/>
    <property type="match status" value="1"/>
</dbReference>
<keyword evidence="17 21" id="KW-0170">Cobalt</keyword>
<comment type="domain">
    <text evidence="21">Modular enzyme with four functionally distinct domains. The isolated Hcy-binding domain catalyzes methyl transfer from free methylcobalamin to homocysteine. The Hcy-binding domain in association with the pterin-binding domain catalyzes the methylation of cob(I)alamin by methyltetrahydrofolate and the methylation of homocysteine. The B12-binding domain binds the cofactor. The AdoMet activation domain binds S-adenosyl-L-methionine. Under aerobic conditions cob(I)alamin can be converted to inactive cob(II)alamin. Reductive methylation by S-adenosyl-L-methionine and flavodoxin regenerates methylcobalamin.</text>
</comment>
<feature type="domain" description="Hcy-binding" evidence="25">
    <location>
        <begin position="6"/>
        <end position="330"/>
    </location>
</feature>
<dbReference type="GO" id="GO:0032259">
    <property type="term" value="P:methylation"/>
    <property type="evidence" value="ECO:0007669"/>
    <property type="project" value="UniProtKB-KW"/>
</dbReference>
<dbReference type="InterPro" id="IPR003726">
    <property type="entry name" value="HCY_dom"/>
</dbReference>
<dbReference type="GO" id="GO:0031419">
    <property type="term" value="F:cobalamin binding"/>
    <property type="evidence" value="ECO:0007669"/>
    <property type="project" value="UniProtKB-UniRule"/>
</dbReference>
<feature type="binding site" evidence="23">
    <location>
        <position position="815"/>
    </location>
    <ligand>
        <name>methylcob(III)alamin</name>
        <dbReference type="ChEBI" id="CHEBI:28115"/>
    </ligand>
</feature>
<evidence type="ECO:0000256" key="14">
    <source>
        <dbReference type="ARBA" id="ARBA00022737"/>
    </source>
</evidence>
<evidence type="ECO:0000256" key="22">
    <source>
        <dbReference type="PIRSR" id="PIRSR000381-1"/>
    </source>
</evidence>
<feature type="binding site" description="axial binding residue" evidence="22">
    <location>
        <position position="770"/>
    </location>
    <ligand>
        <name>methylcob(III)alamin</name>
        <dbReference type="ChEBI" id="CHEBI:28115"/>
    </ligand>
    <ligandPart>
        <name>Co</name>
        <dbReference type="ChEBI" id="CHEBI:27638"/>
    </ligandPart>
</feature>
<evidence type="ECO:0000259" key="29">
    <source>
        <dbReference type="PROSITE" id="PS51337"/>
    </source>
</evidence>
<sequence length="1241" mass="136067">MSKIAHHSAYDLLARRILILDGGMGTMIQRHRLEEADYRGERFADWPRDVKGNNDLLVLTQPQIIAGIHQAYLDAGADIIETNSFNATAIAMADYGMEALVWELNYAAAKLVKDLCVAMTAANPDKPRFCAGVLGPTSRTCSISPDVNDPGYRNVTFDELVETYTEAIDGLVKGGADFLLVETIFDTLNAKAAVFAIHKYFDEHPETTRLPIMVSGTITDQSGRTLTGQTTEAFYNSLSHANALSFGLNCALGPDLLRPYVEEMSRISATFVSVHANAGLPNPLAPTGYDLTPEDMAPQVREWAEAGLVNIIGGCCGTTPEHIKAIYEAVKDLPPRPLPQIEPKCRLSGLEPFNIGDKDLFVNVGERTNVTGSKAFAKLILNGDYATALDVARQQVENGAQIIDINMDEGMLDAHAAMVRFLNLIAAEPDISRVPIMIDSSKWDVIEAGLKCIQGKGIVNSISMKEGVDKFIEQARLLRRYGAAVIVMAFDEVGQADTYARKVEICEKSYRILVDEVGFPPEDIIFDPNIFAVATGIEEHARYGLDFIEATGWIKQNLPHAKISGGVSNVSFSFRGNNKVREAIHAVFLYHAIKNGMTMGIVNAGALEVYDEVDAVLRERIEDVVLMRGDDIMAVTEALITLAESFRGDAKEAKGEDLAWRNQPVEKRLEHALIKGITSHIVEDTEEVRLKCERPIHVIEGPLMDGMNVVGDLFGAGKMFLPQVVKSARVMKAAVAHLEPFIEEEKIRMGLQDAPAKGVIIMATVKGDVHDIGKNIVGVVLRCNNYKVIDLGVMVPCQTILDAAREHNADIIGLSGLITPSLEEMAHVAKEMQRQGFDIPLLIGGATTSRVHTAVKIAPNYSGPVIYVPDASRAVGVCSNLLSDTLRDAFVKEVSDDYARARAIFESRGDAKLLPIAAAREQRHRIDWANYTPPVPAWLGVRRYVNYDLAEIAEVIDWTPFFQSWELAGRYPAILSDEVVGESATALWADAQAMLKQIIDEKWLSANAVIGLFPAVSVNHDDIEILDPETRAPLLTWVGLRQQLVKTDKDGNRNPDWCLADFIAPRDSGVADYIGAFAVTGGLGIDPHVARFEAANDDYSAILLKALADRFAEAFAELMHRRVRTEFWGYAADEALDNEALIDEKYVGIRPAPGYPACPDHTVKKELFQLLDAPAIGMTLTEGYAMLPTAAVSGFYFSHPDSRYFGVGKISRDQVESYALRRGVSVAQAERDLAPNLGYNT</sequence>
<dbReference type="GO" id="GO:0005829">
    <property type="term" value="C:cytosol"/>
    <property type="evidence" value="ECO:0007669"/>
    <property type="project" value="TreeGrafter"/>
</dbReference>
<evidence type="ECO:0000256" key="9">
    <source>
        <dbReference type="ARBA" id="ARBA00022605"/>
    </source>
</evidence>
<evidence type="ECO:0000256" key="18">
    <source>
        <dbReference type="ARBA" id="ARBA00025552"/>
    </source>
</evidence>
<feature type="binding site" evidence="22 24">
    <location>
        <position position="316"/>
    </location>
    <ligand>
        <name>Zn(2+)</name>
        <dbReference type="ChEBI" id="CHEBI:29105"/>
    </ligand>
</feature>
<feature type="domain" description="B12-binding" evidence="28">
    <location>
        <begin position="757"/>
        <end position="892"/>
    </location>
</feature>
<evidence type="ECO:0000256" key="10">
    <source>
        <dbReference type="ARBA" id="ARBA00022628"/>
    </source>
</evidence>
<feature type="binding site" evidence="23">
    <location>
        <begin position="1204"/>
        <end position="1205"/>
    </location>
    <ligand>
        <name>S-adenosyl-L-methionine</name>
        <dbReference type="ChEBI" id="CHEBI:59789"/>
    </ligand>
</feature>
<dbReference type="InterPro" id="IPR004223">
    <property type="entry name" value="VitB12-dep_Met_synth_activ_dom"/>
</dbReference>
<feature type="domain" description="B12-binding N-terminal" evidence="29">
    <location>
        <begin position="656"/>
        <end position="750"/>
    </location>
</feature>
<dbReference type="CDD" id="cd02069">
    <property type="entry name" value="methionine_synthase_B12_BD"/>
    <property type="match status" value="1"/>
</dbReference>
<dbReference type="PANTHER" id="PTHR45833:SF1">
    <property type="entry name" value="METHIONINE SYNTHASE"/>
    <property type="match status" value="1"/>
</dbReference>
<dbReference type="FunFam" id="3.40.50.280:FF:000001">
    <property type="entry name" value="Methionine synthase"/>
    <property type="match status" value="1"/>
</dbReference>
<dbReference type="FunFam" id="3.20.20.20:FF:000002">
    <property type="entry name" value="Methionine synthase"/>
    <property type="match status" value="1"/>
</dbReference>
<dbReference type="InterPro" id="IPR000489">
    <property type="entry name" value="Pterin-binding_dom"/>
</dbReference>
<dbReference type="AlphaFoldDB" id="A0A495BGP4"/>
<comment type="catalytic activity">
    <reaction evidence="1 21">
        <text>(6S)-5-methyl-5,6,7,8-tetrahydrofolate + L-homocysteine = (6S)-5,6,7,8-tetrahydrofolate + L-methionine</text>
        <dbReference type="Rhea" id="RHEA:11172"/>
        <dbReference type="ChEBI" id="CHEBI:18608"/>
        <dbReference type="ChEBI" id="CHEBI:57453"/>
        <dbReference type="ChEBI" id="CHEBI:57844"/>
        <dbReference type="ChEBI" id="CHEBI:58199"/>
        <dbReference type="EC" id="2.1.1.13"/>
    </reaction>
</comment>
<keyword evidence="15 21" id="KW-0862">Zinc</keyword>
<dbReference type="Gene3D" id="1.10.288.10">
    <property type="entry name" value="Cobalamin-dependent Methionine Synthase, domain 2"/>
    <property type="match status" value="1"/>
</dbReference>
<dbReference type="Gene3D" id="3.20.20.20">
    <property type="entry name" value="Dihydropteroate synthase-like"/>
    <property type="match status" value="1"/>
</dbReference>
<dbReference type="CDD" id="cd00740">
    <property type="entry name" value="MeTr"/>
    <property type="match status" value="1"/>
</dbReference>
<evidence type="ECO:0000256" key="15">
    <source>
        <dbReference type="ARBA" id="ARBA00022833"/>
    </source>
</evidence>
<evidence type="ECO:0000256" key="3">
    <source>
        <dbReference type="ARBA" id="ARBA00001956"/>
    </source>
</evidence>
<comment type="function">
    <text evidence="18 21">Catalyzes the transfer of a methyl group from methyl-cobalamin to homocysteine, yielding enzyme-bound cob(I)alamin and methionine. Subsequently, remethylates the cofactor using methyltetrahydrofolate.</text>
</comment>
<evidence type="ECO:0000256" key="5">
    <source>
        <dbReference type="ARBA" id="ARBA00010398"/>
    </source>
</evidence>
<evidence type="ECO:0000256" key="4">
    <source>
        <dbReference type="ARBA" id="ARBA00005178"/>
    </source>
</evidence>
<dbReference type="PIRSF" id="PIRSF000381">
    <property type="entry name" value="MetH"/>
    <property type="match status" value="1"/>
</dbReference>
<keyword evidence="11 21" id="KW-0808">Transferase</keyword>
<evidence type="ECO:0000313" key="31">
    <source>
        <dbReference type="Proteomes" id="UP000279384"/>
    </source>
</evidence>
<dbReference type="SUPFAM" id="SSF56507">
    <property type="entry name" value="Methionine synthase activation domain-like"/>
    <property type="match status" value="1"/>
</dbReference>
<evidence type="ECO:0000256" key="8">
    <source>
        <dbReference type="ARBA" id="ARBA00022603"/>
    </source>
</evidence>
<dbReference type="SUPFAM" id="SSF51717">
    <property type="entry name" value="Dihydropteroate synthetase-like"/>
    <property type="match status" value="1"/>
</dbReference>
<comment type="cofactor">
    <cofactor evidence="2 21 24">
        <name>Zn(2+)</name>
        <dbReference type="ChEBI" id="CHEBI:29105"/>
    </cofactor>
</comment>
<evidence type="ECO:0000256" key="24">
    <source>
        <dbReference type="PROSITE-ProRule" id="PRU00333"/>
    </source>
</evidence>
<evidence type="ECO:0000256" key="21">
    <source>
        <dbReference type="PIRNR" id="PIRNR000381"/>
    </source>
</evidence>
<evidence type="ECO:0000256" key="11">
    <source>
        <dbReference type="ARBA" id="ARBA00022679"/>
    </source>
</evidence>
<dbReference type="Gene3D" id="3.40.50.280">
    <property type="entry name" value="Cobalamin-binding domain"/>
    <property type="match status" value="1"/>
</dbReference>
<feature type="binding site" evidence="23">
    <location>
        <position position="871"/>
    </location>
    <ligand>
        <name>methylcob(III)alamin</name>
        <dbReference type="ChEBI" id="CHEBI:28115"/>
    </ligand>
</feature>
<feature type="binding site" evidence="22 24">
    <location>
        <position position="250"/>
    </location>
    <ligand>
        <name>Zn(2+)</name>
        <dbReference type="ChEBI" id="CHEBI:29105"/>
    </ligand>
</feature>
<evidence type="ECO:0000313" key="30">
    <source>
        <dbReference type="EMBL" id="RKQ60257.1"/>
    </source>
</evidence>
<evidence type="ECO:0000256" key="12">
    <source>
        <dbReference type="ARBA" id="ARBA00022691"/>
    </source>
</evidence>
<keyword evidence="13 21" id="KW-0479">Metal-binding</keyword>
<comment type="caution">
    <text evidence="30">The sequence shown here is derived from an EMBL/GenBank/DDBJ whole genome shotgun (WGS) entry which is preliminary data.</text>
</comment>
<dbReference type="Pfam" id="PF02607">
    <property type="entry name" value="B12-binding_2"/>
    <property type="match status" value="1"/>
</dbReference>
<evidence type="ECO:0000256" key="16">
    <source>
        <dbReference type="ARBA" id="ARBA00023167"/>
    </source>
</evidence>
<dbReference type="Gene3D" id="1.10.1240.10">
    <property type="entry name" value="Methionine synthase domain"/>
    <property type="match status" value="1"/>
</dbReference>
<evidence type="ECO:0000259" key="28">
    <source>
        <dbReference type="PROSITE" id="PS51332"/>
    </source>
</evidence>
<dbReference type="FunFam" id="3.20.20.330:FF:000001">
    <property type="entry name" value="Methionine synthase"/>
    <property type="match status" value="1"/>
</dbReference>
<reference evidence="30 31" key="1">
    <citation type="submission" date="2018-10" db="EMBL/GenBank/DDBJ databases">
        <title>Genomic Encyclopedia of Type Strains, Phase IV (KMG-IV): sequencing the most valuable type-strain genomes for metagenomic binning, comparative biology and taxonomic classification.</title>
        <authorList>
            <person name="Goeker M."/>
        </authorList>
    </citation>
    <scope>NUCLEOTIDE SEQUENCE [LARGE SCALE GENOMIC DNA]</scope>
    <source>
        <strain evidence="30 31">DSM 3303</strain>
    </source>
</reference>
<keyword evidence="14" id="KW-0677">Repeat</keyword>
<evidence type="ECO:0000256" key="7">
    <source>
        <dbReference type="ARBA" id="ARBA00013998"/>
    </source>
</evidence>
<dbReference type="SUPFAM" id="SSF52242">
    <property type="entry name" value="Cobalamin (vitamin B12)-binding domain"/>
    <property type="match status" value="1"/>
</dbReference>
<keyword evidence="8 21" id="KW-0489">Methyltransferase</keyword>